<dbReference type="Proteomes" id="UP000095287">
    <property type="component" value="Unplaced"/>
</dbReference>
<organism evidence="2 3">
    <name type="scientific">Steinernema glaseri</name>
    <dbReference type="NCBI Taxonomy" id="37863"/>
    <lineage>
        <taxon>Eukaryota</taxon>
        <taxon>Metazoa</taxon>
        <taxon>Ecdysozoa</taxon>
        <taxon>Nematoda</taxon>
        <taxon>Chromadorea</taxon>
        <taxon>Rhabditida</taxon>
        <taxon>Tylenchina</taxon>
        <taxon>Panagrolaimomorpha</taxon>
        <taxon>Strongyloidoidea</taxon>
        <taxon>Steinernematidae</taxon>
        <taxon>Steinernema</taxon>
    </lineage>
</organism>
<proteinExistence type="predicted"/>
<keyword evidence="1" id="KW-0812">Transmembrane</keyword>
<evidence type="ECO:0000313" key="3">
    <source>
        <dbReference type="WBParaSite" id="L893_g6293.t1"/>
    </source>
</evidence>
<dbReference type="AlphaFoldDB" id="A0A1I8AJ62"/>
<evidence type="ECO:0000256" key="1">
    <source>
        <dbReference type="SAM" id="Phobius"/>
    </source>
</evidence>
<dbReference type="WBParaSite" id="L893_g6293.t1">
    <property type="protein sequence ID" value="L893_g6293.t1"/>
    <property type="gene ID" value="L893_g6293"/>
</dbReference>
<keyword evidence="1" id="KW-1133">Transmembrane helix</keyword>
<feature type="transmembrane region" description="Helical" evidence="1">
    <location>
        <begin position="12"/>
        <end position="38"/>
    </location>
</feature>
<sequence length="73" mass="8457">MFDIMFQTLDYYGVSLTAFLCLWLLVAVCSFYFGVFIGHQINKHYKRRAKIAALMTITDAPRVSYNPQIALPY</sequence>
<protein>
    <submittedName>
        <fullName evidence="3">Copper transporter</fullName>
    </submittedName>
</protein>
<name>A0A1I8AJ62_9BILA</name>
<keyword evidence="2" id="KW-1185">Reference proteome</keyword>
<accession>A0A1I8AJ62</accession>
<evidence type="ECO:0000313" key="2">
    <source>
        <dbReference type="Proteomes" id="UP000095287"/>
    </source>
</evidence>
<reference evidence="3" key="1">
    <citation type="submission" date="2016-11" db="UniProtKB">
        <authorList>
            <consortium name="WormBaseParasite"/>
        </authorList>
    </citation>
    <scope>IDENTIFICATION</scope>
</reference>
<keyword evidence="1" id="KW-0472">Membrane</keyword>